<feature type="domain" description="Ig-like" evidence="4">
    <location>
        <begin position="232"/>
        <end position="308"/>
    </location>
</feature>
<gene>
    <name evidence="5" type="ORF">LSH36_1682g00001</name>
</gene>
<name>A0AAD9IRG2_9ANNE</name>
<dbReference type="InterPro" id="IPR013783">
    <property type="entry name" value="Ig-like_fold"/>
</dbReference>
<protein>
    <recommendedName>
        <fullName evidence="4">Ig-like domain-containing protein</fullName>
    </recommendedName>
</protein>
<comment type="caution">
    <text evidence="5">The sequence shown here is derived from an EMBL/GenBank/DDBJ whole genome shotgun (WGS) entry which is preliminary data.</text>
</comment>
<dbReference type="EMBL" id="JAODUP010001683">
    <property type="protein sequence ID" value="KAK2139632.1"/>
    <property type="molecule type" value="Genomic_DNA"/>
</dbReference>
<dbReference type="Proteomes" id="UP001208570">
    <property type="component" value="Unassembled WGS sequence"/>
</dbReference>
<evidence type="ECO:0000256" key="1">
    <source>
        <dbReference type="SAM" id="MobiDB-lite"/>
    </source>
</evidence>
<dbReference type="InterPro" id="IPR007110">
    <property type="entry name" value="Ig-like_dom"/>
</dbReference>
<keyword evidence="6" id="KW-1185">Reference proteome</keyword>
<feature type="region of interest" description="Disordered" evidence="1">
    <location>
        <begin position="386"/>
        <end position="406"/>
    </location>
</feature>
<feature type="signal peptide" evidence="3">
    <location>
        <begin position="1"/>
        <end position="18"/>
    </location>
</feature>
<keyword evidence="2" id="KW-0812">Transmembrane</keyword>
<feature type="transmembrane region" description="Helical" evidence="2">
    <location>
        <begin position="320"/>
        <end position="344"/>
    </location>
</feature>
<evidence type="ECO:0000256" key="2">
    <source>
        <dbReference type="SAM" id="Phobius"/>
    </source>
</evidence>
<evidence type="ECO:0000313" key="6">
    <source>
        <dbReference type="Proteomes" id="UP001208570"/>
    </source>
</evidence>
<keyword evidence="2" id="KW-1133">Transmembrane helix</keyword>
<reference evidence="5" key="1">
    <citation type="journal article" date="2023" name="Mol. Biol. Evol.">
        <title>Third-Generation Sequencing Reveals the Adaptive Role of the Epigenome in Three Deep-Sea Polychaetes.</title>
        <authorList>
            <person name="Perez M."/>
            <person name="Aroh O."/>
            <person name="Sun Y."/>
            <person name="Lan Y."/>
            <person name="Juniper S.K."/>
            <person name="Young C.R."/>
            <person name="Angers B."/>
            <person name="Qian P.Y."/>
        </authorList>
    </citation>
    <scope>NUCLEOTIDE SEQUENCE</scope>
    <source>
        <strain evidence="5">P08H-3</strain>
    </source>
</reference>
<organism evidence="5 6">
    <name type="scientific">Paralvinella palmiformis</name>
    <dbReference type="NCBI Taxonomy" id="53620"/>
    <lineage>
        <taxon>Eukaryota</taxon>
        <taxon>Metazoa</taxon>
        <taxon>Spiralia</taxon>
        <taxon>Lophotrochozoa</taxon>
        <taxon>Annelida</taxon>
        <taxon>Polychaeta</taxon>
        <taxon>Sedentaria</taxon>
        <taxon>Canalipalpata</taxon>
        <taxon>Terebellida</taxon>
        <taxon>Terebelliformia</taxon>
        <taxon>Alvinellidae</taxon>
        <taxon>Paralvinella</taxon>
    </lineage>
</organism>
<sequence>MLFTWHLVIVTLVYLICGQCVICTEMIRRDPGHNITVTWMFHRGKHPLFVEIKHVTTCGSREILSCPTFDFCAAIYGTDHIRLATVPPFNSSAPNEDDITRIGIFATSIRPSDAGLYRIQSDFFRHWKHEVIFYIYQKPTKPVITSTSRVNEVILTCSSNLRSLPEEFRNSSLLEYTWIFDDLLNNYDIDDDKIKITYRRNSNYGILISCKAMEANSTLISEESDQFLLESPYLENIQVTVFTLEPEMVHLSCVAHCNPRCTYEWLNSRGHFVDNGEILTLENRSHIDVITCHATNVLGTLSQRSEIRGAIKRNGYPQSVVISLSLLLVLSLGVSVVGGVTFLLHKRKHRLETTVTQNDTKSSDVIEEKNEPVYVNQMVNVESSSTAGSATYDHLSPSRDSAVQPSTYDELSLTVLKRGASYDKEATYE</sequence>
<dbReference type="PROSITE" id="PS50835">
    <property type="entry name" value="IG_LIKE"/>
    <property type="match status" value="1"/>
</dbReference>
<dbReference type="AlphaFoldDB" id="A0AAD9IRG2"/>
<keyword evidence="2" id="KW-0472">Membrane</keyword>
<accession>A0AAD9IRG2</accession>
<evidence type="ECO:0000259" key="4">
    <source>
        <dbReference type="PROSITE" id="PS50835"/>
    </source>
</evidence>
<evidence type="ECO:0000313" key="5">
    <source>
        <dbReference type="EMBL" id="KAK2139632.1"/>
    </source>
</evidence>
<keyword evidence="3" id="KW-0732">Signal</keyword>
<proteinExistence type="predicted"/>
<dbReference type="InterPro" id="IPR036179">
    <property type="entry name" value="Ig-like_dom_sf"/>
</dbReference>
<dbReference type="Gene3D" id="2.60.40.10">
    <property type="entry name" value="Immunoglobulins"/>
    <property type="match status" value="1"/>
</dbReference>
<feature type="chain" id="PRO_5042088800" description="Ig-like domain-containing protein" evidence="3">
    <location>
        <begin position="19"/>
        <end position="429"/>
    </location>
</feature>
<dbReference type="SUPFAM" id="SSF48726">
    <property type="entry name" value="Immunoglobulin"/>
    <property type="match status" value="1"/>
</dbReference>
<evidence type="ECO:0000256" key="3">
    <source>
        <dbReference type="SAM" id="SignalP"/>
    </source>
</evidence>